<evidence type="ECO:0000313" key="2">
    <source>
        <dbReference type="Proteomes" id="UP001213039"/>
    </source>
</evidence>
<dbReference type="Proteomes" id="UP001213039">
    <property type="component" value="Chromosome"/>
</dbReference>
<evidence type="ECO:0000313" key="1">
    <source>
        <dbReference type="EMBL" id="WBP84264.1"/>
    </source>
</evidence>
<dbReference type="EMBL" id="CP114370">
    <property type="protein sequence ID" value="WBP84264.1"/>
    <property type="molecule type" value="Genomic_DNA"/>
</dbReference>
<gene>
    <name evidence="1" type="ORF">Me_995_000239</name>
</gene>
<proteinExistence type="predicted"/>
<sequence>MKIGNLELVTKELYKYDSIVIFHHIRPDGDCLGSQFGLKELIKTNFPNKKVYAIGDHKDTFDFLDFTMDKVPSDEILKNSLGVVVDANHKERIESREVLDKNLFAQVIRIDHHPNDDDLGDNAVRWVDSSYSAADEMVTEIAVVNGWKITPKAANYLYLGINTDSGRFLFNNVKARTLYLASKLYEAGLEADYIHTSLSKTSLEDLKFNSWLLSTLKTRDGVAYIQNRLEDTKKLGKTSQSSMRVNSIANIKGFPFWVQFLEEEDGRVRVEFRSNGPIVRNVAVKWGGGGHERASGAIIDSFDLVEKVIDDCAAEVKRYQAENKMA</sequence>
<reference evidence="1" key="1">
    <citation type="submission" date="2022-12" db="EMBL/GenBank/DDBJ databases">
        <authorList>
            <consortium name="Asia Pacific Centre for Animal Health"/>
            <person name="Klose S.M."/>
            <person name="Legione A.R."/>
            <person name="Monotti I."/>
            <person name="Bushell R."/>
            <person name="Marenda M.S."/>
            <person name="Sugiyama T."/>
            <person name="Browning G.F."/>
            <person name="Vaz P.K."/>
        </authorList>
    </citation>
    <scope>NUCLEOTIDE SEQUENCE</scope>
    <source>
        <strain evidence="1">Felid995</strain>
    </source>
</reference>
<keyword evidence="2" id="KW-1185">Reference proteome</keyword>
<accession>A0ACD4PHW4</accession>
<organism evidence="1 2">
    <name type="scientific">Mycoplasmopsis edwardii</name>
    <dbReference type="NCBI Taxonomy" id="53558"/>
    <lineage>
        <taxon>Bacteria</taxon>
        <taxon>Bacillati</taxon>
        <taxon>Mycoplasmatota</taxon>
        <taxon>Mycoplasmoidales</taxon>
        <taxon>Metamycoplasmataceae</taxon>
        <taxon>Mycoplasmopsis</taxon>
    </lineage>
</organism>
<name>A0ACD4PHW4_9BACT</name>
<protein>
    <submittedName>
        <fullName evidence="1">Bifunctional oligoribonuclease/PAP phosphatase NrnA</fullName>
    </submittedName>
</protein>